<dbReference type="SUPFAM" id="SSF51306">
    <property type="entry name" value="LexA/Signal peptidase"/>
    <property type="match status" value="1"/>
</dbReference>
<dbReference type="InterPro" id="IPR001387">
    <property type="entry name" value="Cro/C1-type_HTH"/>
</dbReference>
<dbReference type="Proteomes" id="UP000033558">
    <property type="component" value="Unassembled WGS sequence"/>
</dbReference>
<dbReference type="Gene3D" id="1.10.260.40">
    <property type="entry name" value="lambda repressor-like DNA-binding domains"/>
    <property type="match status" value="1"/>
</dbReference>
<evidence type="ECO:0000256" key="5">
    <source>
        <dbReference type="ARBA" id="ARBA00023204"/>
    </source>
</evidence>
<sequence>MTDNSALEARKIVAQNLSNLLNKQGITQTELARQLKLPESSVRSWVNASKYPRIHNVKKLANFFGVNSSDILENKSDLSDPRRAFGIVDYPIVRSIKAGPNGIAQLDYSGYSAVLVKDIDPSYNYYWLRVVGDSMIGDGILEGDLALIKQTPGFENGDICAVIVDGEEGTLKHVEKRDNIIILTGFNPNYPPRIFVNEECNLITIAGKLVQIKRKYN</sequence>
<evidence type="ECO:0000256" key="1">
    <source>
        <dbReference type="ARBA" id="ARBA00007484"/>
    </source>
</evidence>
<gene>
    <name evidence="9" type="ORF">JG30_06310</name>
</gene>
<dbReference type="InterPro" id="IPR039418">
    <property type="entry name" value="LexA-like"/>
</dbReference>
<dbReference type="InterPro" id="IPR015927">
    <property type="entry name" value="Peptidase_S24_S26A/B/C"/>
</dbReference>
<dbReference type="Pfam" id="PF01381">
    <property type="entry name" value="HTH_3"/>
    <property type="match status" value="1"/>
</dbReference>
<dbReference type="AlphaFoldDB" id="A0A0F4LUY5"/>
<keyword evidence="2" id="KW-0227">DNA damage</keyword>
<feature type="domain" description="HTH cro/C1-type" evidence="8">
    <location>
        <begin position="17"/>
        <end position="71"/>
    </location>
</feature>
<evidence type="ECO:0000256" key="7">
    <source>
        <dbReference type="RuleBase" id="RU003991"/>
    </source>
</evidence>
<keyword evidence="4 7" id="KW-0068">Autocatalytic cleavage</keyword>
<dbReference type="PANTHER" id="PTHR33516:SF2">
    <property type="entry name" value="LEXA REPRESSOR-RELATED"/>
    <property type="match status" value="1"/>
</dbReference>
<dbReference type="PROSITE" id="PS50943">
    <property type="entry name" value="HTH_CROC1"/>
    <property type="match status" value="1"/>
</dbReference>
<comment type="similarity">
    <text evidence="1 7">Belongs to the peptidase S24 family.</text>
</comment>
<reference evidence="9 10" key="1">
    <citation type="submission" date="2015-01" db="EMBL/GenBank/DDBJ databases">
        <title>Comparative genomics of the lactic acid bacteria isolated from the honey bee gut.</title>
        <authorList>
            <person name="Ellegaard K.M."/>
            <person name="Tamarit D."/>
            <person name="Javelind E."/>
            <person name="Olofsson T."/>
            <person name="Andersson S.G."/>
            <person name="Vasquez A."/>
        </authorList>
    </citation>
    <scope>NUCLEOTIDE SEQUENCE [LARGE SCALE GENOMIC DNA]</scope>
    <source>
        <strain evidence="9 10">Bin4</strain>
    </source>
</reference>
<dbReference type="Gene3D" id="2.10.109.10">
    <property type="entry name" value="Umud Fragment, subunit A"/>
    <property type="match status" value="1"/>
</dbReference>
<dbReference type="GO" id="GO:0009432">
    <property type="term" value="P:SOS response"/>
    <property type="evidence" value="ECO:0007669"/>
    <property type="project" value="UniProtKB-KW"/>
</dbReference>
<evidence type="ECO:0000256" key="2">
    <source>
        <dbReference type="ARBA" id="ARBA00022763"/>
    </source>
</evidence>
<dbReference type="STRING" id="1218492.JG30_06310"/>
<comment type="caution">
    <text evidence="9">The sequence shown here is derived from an EMBL/GenBank/DDBJ whole genome shotgun (WGS) entry which is preliminary data.</text>
</comment>
<keyword evidence="10" id="KW-1185">Reference proteome</keyword>
<proteinExistence type="inferred from homology"/>
<evidence type="ECO:0000259" key="8">
    <source>
        <dbReference type="PROSITE" id="PS50943"/>
    </source>
</evidence>
<dbReference type="SUPFAM" id="SSF47413">
    <property type="entry name" value="lambda repressor-like DNA-binding domains"/>
    <property type="match status" value="1"/>
</dbReference>
<dbReference type="GO" id="GO:0006355">
    <property type="term" value="P:regulation of DNA-templated transcription"/>
    <property type="evidence" value="ECO:0007669"/>
    <property type="project" value="InterPro"/>
</dbReference>
<evidence type="ECO:0000256" key="3">
    <source>
        <dbReference type="ARBA" id="ARBA00022801"/>
    </source>
</evidence>
<name>A0A0F4LUY5_9LACO</name>
<keyword evidence="6" id="KW-0742">SOS response</keyword>
<dbReference type="GO" id="GO:0006281">
    <property type="term" value="P:DNA repair"/>
    <property type="evidence" value="ECO:0007669"/>
    <property type="project" value="UniProtKB-KW"/>
</dbReference>
<evidence type="ECO:0000313" key="9">
    <source>
        <dbReference type="EMBL" id="KJY62420.1"/>
    </source>
</evidence>
<evidence type="ECO:0000313" key="10">
    <source>
        <dbReference type="Proteomes" id="UP000033558"/>
    </source>
</evidence>
<dbReference type="GO" id="GO:0003677">
    <property type="term" value="F:DNA binding"/>
    <property type="evidence" value="ECO:0007669"/>
    <property type="project" value="InterPro"/>
</dbReference>
<evidence type="ECO:0000256" key="4">
    <source>
        <dbReference type="ARBA" id="ARBA00022813"/>
    </source>
</evidence>
<dbReference type="Pfam" id="PF00717">
    <property type="entry name" value="Peptidase_S24"/>
    <property type="match status" value="1"/>
</dbReference>
<dbReference type="OrthoDB" id="194368at2"/>
<dbReference type="GO" id="GO:0016787">
    <property type="term" value="F:hydrolase activity"/>
    <property type="evidence" value="ECO:0007669"/>
    <property type="project" value="UniProtKB-KW"/>
</dbReference>
<dbReference type="RefSeq" id="WP_052725178.1">
    <property type="nucleotide sequence ID" value="NZ_JBHSZT010000001.1"/>
</dbReference>
<keyword evidence="3 7" id="KW-0378">Hydrolase</keyword>
<organism evidence="9 10">
    <name type="scientific">Bombilactobacillus mellifer</name>
    <dbReference type="NCBI Taxonomy" id="1218492"/>
    <lineage>
        <taxon>Bacteria</taxon>
        <taxon>Bacillati</taxon>
        <taxon>Bacillota</taxon>
        <taxon>Bacilli</taxon>
        <taxon>Lactobacillales</taxon>
        <taxon>Lactobacillaceae</taxon>
        <taxon>Bombilactobacillus</taxon>
    </lineage>
</organism>
<dbReference type="InterPro" id="IPR036286">
    <property type="entry name" value="LexA/Signal_pep-like_sf"/>
</dbReference>
<dbReference type="CDD" id="cd06529">
    <property type="entry name" value="S24_LexA-like"/>
    <property type="match status" value="1"/>
</dbReference>
<protein>
    <recommendedName>
        <fullName evidence="8">HTH cro/C1-type domain-containing protein</fullName>
    </recommendedName>
</protein>
<dbReference type="EMBL" id="JXJQ01000006">
    <property type="protein sequence ID" value="KJY62420.1"/>
    <property type="molecule type" value="Genomic_DNA"/>
</dbReference>
<dbReference type="PRINTS" id="PR00726">
    <property type="entry name" value="LEXASERPTASE"/>
</dbReference>
<keyword evidence="5" id="KW-0234">DNA repair</keyword>
<dbReference type="InterPro" id="IPR010982">
    <property type="entry name" value="Lambda_DNA-bd_dom_sf"/>
</dbReference>
<dbReference type="CDD" id="cd00093">
    <property type="entry name" value="HTH_XRE"/>
    <property type="match status" value="1"/>
</dbReference>
<dbReference type="PATRIC" id="fig|1218492.5.peg.762"/>
<dbReference type="SMART" id="SM00530">
    <property type="entry name" value="HTH_XRE"/>
    <property type="match status" value="1"/>
</dbReference>
<dbReference type="InterPro" id="IPR050077">
    <property type="entry name" value="LexA_repressor"/>
</dbReference>
<dbReference type="PANTHER" id="PTHR33516">
    <property type="entry name" value="LEXA REPRESSOR"/>
    <property type="match status" value="1"/>
</dbReference>
<dbReference type="InterPro" id="IPR006197">
    <property type="entry name" value="Peptidase_S24_LexA"/>
</dbReference>
<accession>A0A0F4LUY5</accession>
<dbReference type="HOGENOM" id="CLU_066192_1_1_9"/>
<evidence type="ECO:0000256" key="6">
    <source>
        <dbReference type="ARBA" id="ARBA00023236"/>
    </source>
</evidence>